<feature type="compositionally biased region" description="Basic and acidic residues" evidence="6">
    <location>
        <begin position="158"/>
        <end position="171"/>
    </location>
</feature>
<protein>
    <recommendedName>
        <fullName evidence="7">TCP domain-containing protein</fullName>
    </recommendedName>
</protein>
<comment type="caution">
    <text evidence="8">The sequence shown here is derived from an EMBL/GenBank/DDBJ whole genome shotgun (WGS) entry which is preliminary data.</text>
</comment>
<dbReference type="GO" id="GO:0043565">
    <property type="term" value="F:sequence-specific DNA binding"/>
    <property type="evidence" value="ECO:0007669"/>
    <property type="project" value="TreeGrafter"/>
</dbReference>
<dbReference type="AlphaFoldDB" id="A0AAU9S3Y8"/>
<evidence type="ECO:0000313" key="9">
    <source>
        <dbReference type="Proteomes" id="UP000836841"/>
    </source>
</evidence>
<evidence type="ECO:0000259" key="7">
    <source>
        <dbReference type="PROSITE" id="PS51369"/>
    </source>
</evidence>
<keyword evidence="2" id="KW-0805">Transcription regulation</keyword>
<sequence>MITTTSKELSDFSSKQEGKTTIEDKNNNNSKPFSSSSSTPWSRLKDPRIVRVSKAFGGKDRHSKVCTVRGLRDRRVRLSVPTAIQLYDLQDRLGLNQPSKVVDWLLKVAKHEIDELPPLPFSPLSFVQYHQQFPPNNNQGLCTSQSHREGLKINTGVGEKENWNQKSKGGEEKEEEEEREGASGCSSICNFFPGLHNNINAIPHNYFQPSIFSFSSMDDPQNLNFAQLSSAMSIAPGSHQFFVCPPPAQPYLPPSSVEFDPKQLNHLQILSSSSPQNPSNSLGPSLQSIAQTVKPLQYLSMGPKIISTGSESQPARTSDQFPRK</sequence>
<feature type="compositionally biased region" description="Polar residues" evidence="6">
    <location>
        <begin position="307"/>
        <end position="324"/>
    </location>
</feature>
<keyword evidence="9" id="KW-1185">Reference proteome</keyword>
<feature type="domain" description="TCP" evidence="7">
    <location>
        <begin position="58"/>
        <end position="116"/>
    </location>
</feature>
<dbReference type="PANTHER" id="PTHR31072:SF147">
    <property type="entry name" value="TRANSCRIPTION FACTOR TCP13"/>
    <property type="match status" value="1"/>
</dbReference>
<dbReference type="InterPro" id="IPR017887">
    <property type="entry name" value="TF_TCP_subgr"/>
</dbReference>
<feature type="compositionally biased region" description="Basic and acidic residues" evidence="6">
    <location>
        <begin position="8"/>
        <end position="26"/>
    </location>
</feature>
<reference evidence="8 9" key="1">
    <citation type="submission" date="2022-03" db="EMBL/GenBank/DDBJ databases">
        <authorList>
            <person name="Nunn A."/>
            <person name="Chopra R."/>
            <person name="Nunn A."/>
            <person name="Contreras Garrido A."/>
        </authorList>
    </citation>
    <scope>NUCLEOTIDE SEQUENCE [LARGE SCALE GENOMIC DNA]</scope>
</reference>
<proteinExistence type="predicted"/>
<evidence type="ECO:0000313" key="8">
    <source>
        <dbReference type="EMBL" id="CAH2056691.1"/>
    </source>
</evidence>
<name>A0AAU9S3Y8_THLAR</name>
<organism evidence="8 9">
    <name type="scientific">Thlaspi arvense</name>
    <name type="common">Field penny-cress</name>
    <dbReference type="NCBI Taxonomy" id="13288"/>
    <lineage>
        <taxon>Eukaryota</taxon>
        <taxon>Viridiplantae</taxon>
        <taxon>Streptophyta</taxon>
        <taxon>Embryophyta</taxon>
        <taxon>Tracheophyta</taxon>
        <taxon>Spermatophyta</taxon>
        <taxon>Magnoliopsida</taxon>
        <taxon>eudicotyledons</taxon>
        <taxon>Gunneridae</taxon>
        <taxon>Pentapetalae</taxon>
        <taxon>rosids</taxon>
        <taxon>malvids</taxon>
        <taxon>Brassicales</taxon>
        <taxon>Brassicaceae</taxon>
        <taxon>Thlaspideae</taxon>
        <taxon>Thlaspi</taxon>
    </lineage>
</organism>
<dbReference type="PANTHER" id="PTHR31072">
    <property type="entry name" value="TRANSCRIPTION FACTOR TCP4-RELATED"/>
    <property type="match status" value="1"/>
</dbReference>
<dbReference type="Proteomes" id="UP000836841">
    <property type="component" value="Unassembled WGS sequence"/>
</dbReference>
<dbReference type="EMBL" id="CAJVSB020000517">
    <property type="protein sequence ID" value="CAH2056691.1"/>
    <property type="molecule type" value="Genomic_DNA"/>
</dbReference>
<evidence type="ECO:0000256" key="1">
    <source>
        <dbReference type="ARBA" id="ARBA00004123"/>
    </source>
</evidence>
<feature type="region of interest" description="Disordered" evidence="6">
    <location>
        <begin position="304"/>
        <end position="324"/>
    </location>
</feature>
<keyword evidence="4" id="KW-0804">Transcription</keyword>
<dbReference type="Pfam" id="PF03634">
    <property type="entry name" value="TCP"/>
    <property type="match status" value="1"/>
</dbReference>
<dbReference type="GO" id="GO:0005634">
    <property type="term" value="C:nucleus"/>
    <property type="evidence" value="ECO:0007669"/>
    <property type="project" value="UniProtKB-SubCell"/>
</dbReference>
<feature type="region of interest" description="Disordered" evidence="6">
    <location>
        <begin position="153"/>
        <end position="180"/>
    </location>
</feature>
<comment type="subcellular location">
    <subcellularLocation>
        <location evidence="1">Nucleus</location>
    </subcellularLocation>
</comment>
<dbReference type="GO" id="GO:0003700">
    <property type="term" value="F:DNA-binding transcription factor activity"/>
    <property type="evidence" value="ECO:0007669"/>
    <property type="project" value="InterPro"/>
</dbReference>
<accession>A0AAU9S3Y8</accession>
<gene>
    <name evidence="8" type="ORF">TAV2_LOCUS11906</name>
</gene>
<evidence type="ECO:0000256" key="3">
    <source>
        <dbReference type="ARBA" id="ARBA00023125"/>
    </source>
</evidence>
<evidence type="ECO:0000256" key="4">
    <source>
        <dbReference type="ARBA" id="ARBA00023163"/>
    </source>
</evidence>
<evidence type="ECO:0000256" key="6">
    <source>
        <dbReference type="SAM" id="MobiDB-lite"/>
    </source>
</evidence>
<dbReference type="InterPro" id="IPR005333">
    <property type="entry name" value="Transcription_factor_TCP"/>
</dbReference>
<dbReference type="PROSITE" id="PS51369">
    <property type="entry name" value="TCP"/>
    <property type="match status" value="1"/>
</dbReference>
<feature type="region of interest" description="Disordered" evidence="6">
    <location>
        <begin position="1"/>
        <end position="44"/>
    </location>
</feature>
<feature type="compositionally biased region" description="Low complexity" evidence="6">
    <location>
        <begin position="27"/>
        <end position="38"/>
    </location>
</feature>
<evidence type="ECO:0000256" key="2">
    <source>
        <dbReference type="ARBA" id="ARBA00023015"/>
    </source>
</evidence>
<keyword evidence="5" id="KW-0539">Nucleus</keyword>
<keyword evidence="3" id="KW-0238">DNA-binding</keyword>
<evidence type="ECO:0000256" key="5">
    <source>
        <dbReference type="ARBA" id="ARBA00023242"/>
    </source>
</evidence>